<dbReference type="PANTHER" id="PTHR14269:SF62">
    <property type="entry name" value="CDP-DIACYLGLYCEROL--GLYCEROL-3-PHOSPHATE 3-PHOSPHATIDYLTRANSFERASE 1, CHLOROPLASTIC"/>
    <property type="match status" value="1"/>
</dbReference>
<dbReference type="InterPro" id="IPR000462">
    <property type="entry name" value="CDP-OH_P_trans"/>
</dbReference>
<organism evidence="14 15">
    <name type="scientific">Geodermatophilus obscurus</name>
    <dbReference type="NCBI Taxonomy" id="1861"/>
    <lineage>
        <taxon>Bacteria</taxon>
        <taxon>Bacillati</taxon>
        <taxon>Actinomycetota</taxon>
        <taxon>Actinomycetes</taxon>
        <taxon>Geodermatophilales</taxon>
        <taxon>Geodermatophilaceae</taxon>
        <taxon>Geodermatophilus</taxon>
    </lineage>
</organism>
<evidence type="ECO:0000256" key="1">
    <source>
        <dbReference type="ARBA" id="ARBA00004141"/>
    </source>
</evidence>
<feature type="transmembrane region" description="Helical" evidence="13">
    <location>
        <begin position="186"/>
        <end position="214"/>
    </location>
</feature>
<keyword evidence="3" id="KW-0444">Lipid biosynthesis</keyword>
<feature type="transmembrane region" description="Helical" evidence="13">
    <location>
        <begin position="130"/>
        <end position="150"/>
    </location>
</feature>
<gene>
    <name evidence="14" type="ORF">SAMN05660359_00566</name>
</gene>
<evidence type="ECO:0000256" key="8">
    <source>
        <dbReference type="ARBA" id="ARBA00023136"/>
    </source>
</evidence>
<name>A0A1I5CV63_9ACTN</name>
<keyword evidence="9" id="KW-0594">Phospholipid biosynthesis</keyword>
<evidence type="ECO:0000256" key="5">
    <source>
        <dbReference type="ARBA" id="ARBA00022692"/>
    </source>
</evidence>
<keyword evidence="15" id="KW-1185">Reference proteome</keyword>
<dbReference type="GO" id="GO:0016780">
    <property type="term" value="F:phosphotransferase activity, for other substituted phosphate groups"/>
    <property type="evidence" value="ECO:0007669"/>
    <property type="project" value="InterPro"/>
</dbReference>
<keyword evidence="8 13" id="KW-0472">Membrane</keyword>
<dbReference type="InterPro" id="IPR050324">
    <property type="entry name" value="CDP-alcohol_PTase-I"/>
</dbReference>
<feature type="transmembrane region" description="Helical" evidence="13">
    <location>
        <begin position="47"/>
        <end position="67"/>
    </location>
</feature>
<proteinExistence type="inferred from homology"/>
<comment type="similarity">
    <text evidence="2 11">Belongs to the CDP-alcohol phosphatidyltransferase class-I family.</text>
</comment>
<evidence type="ECO:0000256" key="11">
    <source>
        <dbReference type="RuleBase" id="RU003750"/>
    </source>
</evidence>
<evidence type="ECO:0000313" key="15">
    <source>
        <dbReference type="Proteomes" id="UP000183642"/>
    </source>
</evidence>
<evidence type="ECO:0000256" key="2">
    <source>
        <dbReference type="ARBA" id="ARBA00010441"/>
    </source>
</evidence>
<keyword evidence="7" id="KW-0443">Lipid metabolism</keyword>
<dbReference type="Pfam" id="PF01066">
    <property type="entry name" value="CDP-OH_P_transf"/>
    <property type="match status" value="1"/>
</dbReference>
<feature type="region of interest" description="Disordered" evidence="12">
    <location>
        <begin position="1"/>
        <end position="38"/>
    </location>
</feature>
<comment type="subcellular location">
    <subcellularLocation>
        <location evidence="1">Membrane</location>
        <topology evidence="1">Multi-pass membrane protein</topology>
    </subcellularLocation>
</comment>
<sequence length="240" mass="25198">MTSSQGPSAAVPASPDRVAAGAGSPEQDDPGPLVTDRNQLPDRVWTLPNALSVLRLLGVPLFLYLLLGPEADGWAVVVLMVAGVTDWADGKLARVLGQSSRLGALLDPAADRLYIVTTLVAFVLRDVVPLWMVAVLVGREVVLGIALLVLRRHGYPPLQVHYLGKAATFLLLYAFPLLLLGDGGGAWAWVAPVAWALTIWGSALYVLAGVLYVVQVVGLVRADRAAPPVPAAGAGARPEP</sequence>
<evidence type="ECO:0000256" key="13">
    <source>
        <dbReference type="SAM" id="Phobius"/>
    </source>
</evidence>
<dbReference type="RefSeq" id="WP_083426962.1">
    <property type="nucleotide sequence ID" value="NZ_FOWE01000001.1"/>
</dbReference>
<protein>
    <submittedName>
        <fullName evidence="14">CDP-diacylglycerol--glycerol-3-phosphate 3-phosphatidyltransferase</fullName>
    </submittedName>
</protein>
<dbReference type="InterPro" id="IPR043130">
    <property type="entry name" value="CDP-OH_PTrfase_TM_dom"/>
</dbReference>
<dbReference type="AlphaFoldDB" id="A0A1I5CV63"/>
<evidence type="ECO:0000256" key="4">
    <source>
        <dbReference type="ARBA" id="ARBA00022679"/>
    </source>
</evidence>
<keyword evidence="4 11" id="KW-0808">Transferase</keyword>
<evidence type="ECO:0000256" key="6">
    <source>
        <dbReference type="ARBA" id="ARBA00022989"/>
    </source>
</evidence>
<dbReference type="GO" id="GO:0016020">
    <property type="term" value="C:membrane"/>
    <property type="evidence" value="ECO:0007669"/>
    <property type="project" value="UniProtKB-SubCell"/>
</dbReference>
<dbReference type="InterPro" id="IPR048254">
    <property type="entry name" value="CDP_ALCOHOL_P_TRANSF_CS"/>
</dbReference>
<evidence type="ECO:0000313" key="14">
    <source>
        <dbReference type="EMBL" id="SFN90756.1"/>
    </source>
</evidence>
<feature type="transmembrane region" description="Helical" evidence="13">
    <location>
        <begin position="162"/>
        <end position="180"/>
    </location>
</feature>
<accession>A0A1I5CV63</accession>
<dbReference type="Proteomes" id="UP000183642">
    <property type="component" value="Unassembled WGS sequence"/>
</dbReference>
<evidence type="ECO:0000256" key="10">
    <source>
        <dbReference type="ARBA" id="ARBA00023264"/>
    </source>
</evidence>
<reference evidence="15" key="1">
    <citation type="submission" date="2016-10" db="EMBL/GenBank/DDBJ databases">
        <authorList>
            <person name="Varghese N."/>
            <person name="Submissions S."/>
        </authorList>
    </citation>
    <scope>NUCLEOTIDE SEQUENCE [LARGE SCALE GENOMIC DNA]</scope>
    <source>
        <strain evidence="15">DSM 43161</strain>
    </source>
</reference>
<dbReference type="PANTHER" id="PTHR14269">
    <property type="entry name" value="CDP-DIACYLGLYCEROL--GLYCEROL-3-PHOSPHATE 3-PHOSPHATIDYLTRANSFERASE-RELATED"/>
    <property type="match status" value="1"/>
</dbReference>
<dbReference type="GO" id="GO:0046474">
    <property type="term" value="P:glycerophospholipid biosynthetic process"/>
    <property type="evidence" value="ECO:0007669"/>
    <property type="project" value="TreeGrafter"/>
</dbReference>
<keyword evidence="10" id="KW-1208">Phospholipid metabolism</keyword>
<dbReference type="EMBL" id="FOWE01000001">
    <property type="protein sequence ID" value="SFN90756.1"/>
    <property type="molecule type" value="Genomic_DNA"/>
</dbReference>
<evidence type="ECO:0000256" key="7">
    <source>
        <dbReference type="ARBA" id="ARBA00023098"/>
    </source>
</evidence>
<keyword evidence="6 13" id="KW-1133">Transmembrane helix</keyword>
<dbReference type="Gene3D" id="1.20.120.1760">
    <property type="match status" value="1"/>
</dbReference>
<evidence type="ECO:0000256" key="3">
    <source>
        <dbReference type="ARBA" id="ARBA00022516"/>
    </source>
</evidence>
<evidence type="ECO:0000256" key="12">
    <source>
        <dbReference type="SAM" id="MobiDB-lite"/>
    </source>
</evidence>
<dbReference type="PROSITE" id="PS00379">
    <property type="entry name" value="CDP_ALCOHOL_P_TRANSF"/>
    <property type="match status" value="1"/>
</dbReference>
<keyword evidence="5 13" id="KW-0812">Transmembrane</keyword>
<evidence type="ECO:0000256" key="9">
    <source>
        <dbReference type="ARBA" id="ARBA00023209"/>
    </source>
</evidence>